<reference evidence="1 2" key="1">
    <citation type="journal article" date="2004" name="Nucleic Acids Res.">
        <title>Genome sequence of Symbiobacterium thermophilum, an uncultivable bacterium that depends on microbial commensalism.</title>
        <authorList>
            <person name="Ueda K."/>
            <person name="Yamashita A."/>
            <person name="Ishikawa J."/>
            <person name="Shimada M."/>
            <person name="Watsuji T."/>
            <person name="Morimura K."/>
            <person name="Ikeda H."/>
            <person name="Hattori M."/>
            <person name="Beppu T."/>
        </authorList>
    </citation>
    <scope>NUCLEOTIDE SEQUENCE [LARGE SCALE GENOMIC DNA]</scope>
    <source>
        <strain evidence="2">T / IAM 14863</strain>
    </source>
</reference>
<accession>Q67RP7</accession>
<dbReference type="EMBL" id="AP006840">
    <property type="protein sequence ID" value="BAD39646.1"/>
    <property type="molecule type" value="Genomic_DNA"/>
</dbReference>
<dbReference type="RefSeq" id="WP_011194794.1">
    <property type="nucleotide sequence ID" value="NC_006177.1"/>
</dbReference>
<sequence>MEPLWNLIRTLFATHRPRRVGGIDPRHVGRYAKADLLAELEGYVRRLDGALLETERYPRFRGLLQEMLDQESEQKVSALDRQLFFDFLWDLIRLAEADESPDASFWRQALWNLDGAARHAWALEVRDRTMTRNVLWSARERYLGARVIVRTHNYHAVKDPEAIARAAPEYGRQVQR</sequence>
<protein>
    <submittedName>
        <fullName evidence="1">Uncharacterized protein</fullName>
    </submittedName>
</protein>
<name>Q67RP7_SYMTH</name>
<dbReference type="AlphaFoldDB" id="Q67RP7"/>
<dbReference type="STRING" id="292459.STH661"/>
<dbReference type="KEGG" id="sth:STH661"/>
<dbReference type="HOGENOM" id="CLU_1524374_0_0_9"/>
<organism evidence="1 2">
    <name type="scientific">Symbiobacterium thermophilum (strain DSM 24528 / JCM 14929 / IAM 14863 / T)</name>
    <dbReference type="NCBI Taxonomy" id="292459"/>
    <lineage>
        <taxon>Bacteria</taxon>
        <taxon>Bacillati</taxon>
        <taxon>Bacillota</taxon>
        <taxon>Clostridia</taxon>
        <taxon>Eubacteriales</taxon>
        <taxon>Symbiobacteriaceae</taxon>
        <taxon>Symbiobacterium</taxon>
    </lineage>
</organism>
<dbReference type="SUPFAM" id="SSF159501">
    <property type="entry name" value="EreA/ChaN-like"/>
    <property type="match status" value="1"/>
</dbReference>
<gene>
    <name evidence="1" type="ordered locus">STH661</name>
</gene>
<keyword evidence="2" id="KW-1185">Reference proteome</keyword>
<evidence type="ECO:0000313" key="2">
    <source>
        <dbReference type="Proteomes" id="UP000000417"/>
    </source>
</evidence>
<evidence type="ECO:0000313" key="1">
    <source>
        <dbReference type="EMBL" id="BAD39646.1"/>
    </source>
</evidence>
<dbReference type="Proteomes" id="UP000000417">
    <property type="component" value="Chromosome"/>
</dbReference>
<proteinExistence type="predicted"/>